<feature type="transmembrane region" description="Helical" evidence="1">
    <location>
        <begin position="6"/>
        <end position="31"/>
    </location>
</feature>
<dbReference type="AlphaFoldDB" id="A0A5C8I535"/>
<evidence type="ECO:0000256" key="1">
    <source>
        <dbReference type="SAM" id="Phobius"/>
    </source>
</evidence>
<evidence type="ECO:0000313" key="3">
    <source>
        <dbReference type="Proteomes" id="UP000321949"/>
    </source>
</evidence>
<feature type="transmembrane region" description="Helical" evidence="1">
    <location>
        <begin position="43"/>
        <end position="62"/>
    </location>
</feature>
<feature type="transmembrane region" description="Helical" evidence="1">
    <location>
        <begin position="94"/>
        <end position="116"/>
    </location>
</feature>
<comment type="caution">
    <text evidence="2">The sequence shown here is derived from an EMBL/GenBank/DDBJ whole genome shotgun (WGS) entry which is preliminary data.</text>
</comment>
<dbReference type="EMBL" id="VRSX01000002">
    <property type="protein sequence ID" value="TXK14142.1"/>
    <property type="molecule type" value="Genomic_DNA"/>
</dbReference>
<name>A0A5C8I535_9MICO</name>
<accession>A0A5C8I535</accession>
<keyword evidence="1" id="KW-0812">Transmembrane</keyword>
<proteinExistence type="predicted"/>
<dbReference type="RefSeq" id="WP_147049322.1">
    <property type="nucleotide sequence ID" value="NZ_BKAH01000001.1"/>
</dbReference>
<keyword evidence="3" id="KW-1185">Reference proteome</keyword>
<evidence type="ECO:0008006" key="4">
    <source>
        <dbReference type="Google" id="ProtNLM"/>
    </source>
</evidence>
<gene>
    <name evidence="2" type="ORF">FVP74_06020</name>
</gene>
<keyword evidence="1" id="KW-0472">Membrane</keyword>
<organism evidence="2 3">
    <name type="scientific">Microbacterium saccharophilum</name>
    <dbReference type="NCBI Taxonomy" id="1213358"/>
    <lineage>
        <taxon>Bacteria</taxon>
        <taxon>Bacillati</taxon>
        <taxon>Actinomycetota</taxon>
        <taxon>Actinomycetes</taxon>
        <taxon>Micrococcales</taxon>
        <taxon>Microbacteriaceae</taxon>
        <taxon>Microbacterium</taxon>
    </lineage>
</organism>
<sequence>MTLRGVLAAIGWGTVGTGALQVVAPGFVLRAIGGADEKTTRHLFGTVGMFMVVVGGLVVGTLRAGSPDRAALGWGAAQKAGAALAVGLGVARRVFSPVALLVAAFDAVTAVLLAVYRSRVR</sequence>
<keyword evidence="1" id="KW-1133">Transmembrane helix</keyword>
<protein>
    <recommendedName>
        <fullName evidence="4">DUF4345 domain-containing protein</fullName>
    </recommendedName>
</protein>
<reference evidence="2 3" key="1">
    <citation type="submission" date="2019-08" db="EMBL/GenBank/DDBJ databases">
        <authorList>
            <person name="Dong K."/>
        </authorList>
    </citation>
    <scope>NUCLEOTIDE SEQUENCE [LARGE SCALE GENOMIC DNA]</scope>
    <source>
        <strain evidence="2 3">K-1</strain>
    </source>
</reference>
<dbReference type="Proteomes" id="UP000321949">
    <property type="component" value="Unassembled WGS sequence"/>
</dbReference>
<evidence type="ECO:0000313" key="2">
    <source>
        <dbReference type="EMBL" id="TXK14142.1"/>
    </source>
</evidence>